<accession>A0A553QRF5</accession>
<evidence type="ECO:0000313" key="2">
    <source>
        <dbReference type="Proteomes" id="UP000316079"/>
    </source>
</evidence>
<comment type="caution">
    <text evidence="1">The sequence shown here is derived from an EMBL/GenBank/DDBJ whole genome shotgun (WGS) entry which is preliminary data.</text>
</comment>
<organism evidence="1 2">
    <name type="scientific">Danionella cerebrum</name>
    <dbReference type="NCBI Taxonomy" id="2873325"/>
    <lineage>
        <taxon>Eukaryota</taxon>
        <taxon>Metazoa</taxon>
        <taxon>Chordata</taxon>
        <taxon>Craniata</taxon>
        <taxon>Vertebrata</taxon>
        <taxon>Euteleostomi</taxon>
        <taxon>Actinopterygii</taxon>
        <taxon>Neopterygii</taxon>
        <taxon>Teleostei</taxon>
        <taxon>Ostariophysi</taxon>
        <taxon>Cypriniformes</taxon>
        <taxon>Danionidae</taxon>
        <taxon>Danioninae</taxon>
        <taxon>Danionella</taxon>
    </lineage>
</organism>
<gene>
    <name evidence="1" type="ORF">DNTS_004031</name>
</gene>
<dbReference type="AlphaFoldDB" id="A0A553QRF5"/>
<dbReference type="Proteomes" id="UP000316079">
    <property type="component" value="Unassembled WGS sequence"/>
</dbReference>
<evidence type="ECO:0000313" key="1">
    <source>
        <dbReference type="EMBL" id="TRY92560.1"/>
    </source>
</evidence>
<protein>
    <submittedName>
        <fullName evidence="1">Uncharacterized protein</fullName>
    </submittedName>
</protein>
<reference evidence="1 2" key="1">
    <citation type="journal article" date="2019" name="Sci. Data">
        <title>Hybrid genome assembly and annotation of Danionella translucida.</title>
        <authorList>
            <person name="Kadobianskyi M."/>
            <person name="Schulze L."/>
            <person name="Schuelke M."/>
            <person name="Judkewitz B."/>
        </authorList>
    </citation>
    <scope>NUCLEOTIDE SEQUENCE [LARGE SCALE GENOMIC DNA]</scope>
    <source>
        <strain evidence="1 2">Bolton</strain>
    </source>
</reference>
<sequence>MQNMQSFLFLQLAVISYSRHLFTRDPPSTGLVLLPFSLDRSVSESSRLLNENASPVSNNISEGQTLTRGDLPGSSLHVLPVLARVSSGYSGFPHNPINMWLGLKNLLCLCLKHIIINKIDESFLAVGCVAMPYIPRSAPSATLALSGSAFA</sequence>
<keyword evidence="2" id="KW-1185">Reference proteome</keyword>
<dbReference type="EMBL" id="SRMA01025607">
    <property type="protein sequence ID" value="TRY92560.1"/>
    <property type="molecule type" value="Genomic_DNA"/>
</dbReference>
<proteinExistence type="predicted"/>
<name>A0A553QRF5_9TELE</name>